<feature type="non-terminal residue" evidence="1">
    <location>
        <position position="109"/>
    </location>
</feature>
<reference evidence="1" key="1">
    <citation type="submission" date="2021-06" db="EMBL/GenBank/DDBJ databases">
        <authorList>
            <person name="Kallberg Y."/>
            <person name="Tangrot J."/>
            <person name="Rosling A."/>
        </authorList>
    </citation>
    <scope>NUCLEOTIDE SEQUENCE</scope>
    <source>
        <strain evidence="1">FL966</strain>
    </source>
</reference>
<dbReference type="Gene3D" id="3.40.50.300">
    <property type="entry name" value="P-loop containing nucleotide triphosphate hydrolases"/>
    <property type="match status" value="1"/>
</dbReference>
<name>A0A9N9KAD7_9GLOM</name>
<dbReference type="InterPro" id="IPR027417">
    <property type="entry name" value="P-loop_NTPase"/>
</dbReference>
<protein>
    <submittedName>
        <fullName evidence="1">5570_t:CDS:1</fullName>
    </submittedName>
</protein>
<comment type="caution">
    <text evidence="1">The sequence shown here is derived from an EMBL/GenBank/DDBJ whole genome shotgun (WGS) entry which is preliminary data.</text>
</comment>
<evidence type="ECO:0000313" key="2">
    <source>
        <dbReference type="Proteomes" id="UP000789759"/>
    </source>
</evidence>
<evidence type="ECO:0000313" key="1">
    <source>
        <dbReference type="EMBL" id="CAG8819990.1"/>
    </source>
</evidence>
<organism evidence="1 2">
    <name type="scientific">Cetraspora pellucida</name>
    <dbReference type="NCBI Taxonomy" id="1433469"/>
    <lineage>
        <taxon>Eukaryota</taxon>
        <taxon>Fungi</taxon>
        <taxon>Fungi incertae sedis</taxon>
        <taxon>Mucoromycota</taxon>
        <taxon>Glomeromycotina</taxon>
        <taxon>Glomeromycetes</taxon>
        <taxon>Diversisporales</taxon>
        <taxon>Gigasporaceae</taxon>
        <taxon>Cetraspora</taxon>
    </lineage>
</organism>
<dbReference type="SUPFAM" id="SSF52540">
    <property type="entry name" value="P-loop containing nucleoside triphosphate hydrolases"/>
    <property type="match status" value="1"/>
</dbReference>
<sequence length="109" mass="12380">MLDAIISKIFGFTKFKPKQKDSINCFIEENDTLYILPMGEGKTLVYTALALLFTGLTQKLINKDIPLAILYTSSEQLYNFQEAIFSEISLGFIQIPLVTSEKYIKNLAF</sequence>
<dbReference type="AlphaFoldDB" id="A0A9N9KAD7"/>
<proteinExistence type="predicted"/>
<keyword evidence="2" id="KW-1185">Reference proteome</keyword>
<dbReference type="EMBL" id="CAJVQA010048631">
    <property type="protein sequence ID" value="CAG8819990.1"/>
    <property type="molecule type" value="Genomic_DNA"/>
</dbReference>
<gene>
    <name evidence="1" type="ORF">CPELLU_LOCUS19606</name>
</gene>
<dbReference type="OrthoDB" id="10261556at2759"/>
<dbReference type="Proteomes" id="UP000789759">
    <property type="component" value="Unassembled WGS sequence"/>
</dbReference>
<accession>A0A9N9KAD7</accession>